<name>A0A6A7N3Y4_9BURK</name>
<dbReference type="Pfam" id="PF24880">
    <property type="entry name" value="DUF7738"/>
    <property type="match status" value="1"/>
</dbReference>
<gene>
    <name evidence="2" type="ORF">GEV02_15665</name>
</gene>
<evidence type="ECO:0000313" key="3">
    <source>
        <dbReference type="Proteomes" id="UP000440498"/>
    </source>
</evidence>
<feature type="domain" description="DUF7738" evidence="1">
    <location>
        <begin position="127"/>
        <end position="246"/>
    </location>
</feature>
<dbReference type="EMBL" id="WHUG01000005">
    <property type="protein sequence ID" value="MQA39591.1"/>
    <property type="molecule type" value="Genomic_DNA"/>
</dbReference>
<evidence type="ECO:0000259" key="1">
    <source>
        <dbReference type="Pfam" id="PF24880"/>
    </source>
</evidence>
<protein>
    <recommendedName>
        <fullName evidence="1">DUF7738 domain-containing protein</fullName>
    </recommendedName>
</protein>
<accession>A0A6A7N3Y4</accession>
<comment type="caution">
    <text evidence="2">The sequence shown here is derived from an EMBL/GenBank/DDBJ whole genome shotgun (WGS) entry which is preliminary data.</text>
</comment>
<sequence length="302" mass="33524">MTALLALPVAANIEPANVDEFFSAKELSGLNELIRLRNVQSRTGLCCGWFRFERPRGSGLEISMRDGQFSLAMIKILLPLLWLAAFECHGATPSIADFFEKAAKKAGALKDYGSARKVEKGAQPELVVQGSTITFNGKPLVLGQRIEQWQKIIGKGAVCARRNERPLWCKWDGLGIEIAGSFDHPAQVAQINVRFNRDADEGLYDLRARDAQGNPIDPVWLSKGVFPGYLEFDGFGIDKHTRFWEIQANVDRQRNLRCGLLNCHQPHGTLGGTADLYMVLNSGDKYGELREFTIASGSEQNK</sequence>
<organism evidence="2 3">
    <name type="scientific">Rugamonas aquatica</name>
    <dbReference type="NCBI Taxonomy" id="2743357"/>
    <lineage>
        <taxon>Bacteria</taxon>
        <taxon>Pseudomonadati</taxon>
        <taxon>Pseudomonadota</taxon>
        <taxon>Betaproteobacteria</taxon>
        <taxon>Burkholderiales</taxon>
        <taxon>Oxalobacteraceae</taxon>
        <taxon>Telluria group</taxon>
        <taxon>Rugamonas</taxon>
    </lineage>
</organism>
<dbReference type="Proteomes" id="UP000440498">
    <property type="component" value="Unassembled WGS sequence"/>
</dbReference>
<dbReference type="AlphaFoldDB" id="A0A6A7N3Y4"/>
<dbReference type="RefSeq" id="WP_152838865.1">
    <property type="nucleotide sequence ID" value="NZ_WHUG01000005.1"/>
</dbReference>
<proteinExistence type="predicted"/>
<dbReference type="InterPro" id="IPR056640">
    <property type="entry name" value="DUF7738"/>
</dbReference>
<keyword evidence="3" id="KW-1185">Reference proteome</keyword>
<reference evidence="2 3" key="1">
    <citation type="submission" date="2019-10" db="EMBL/GenBank/DDBJ databases">
        <title>Two novel species isolated from a subtropical stream in China.</title>
        <authorList>
            <person name="Lu H."/>
        </authorList>
    </citation>
    <scope>NUCLEOTIDE SEQUENCE [LARGE SCALE GENOMIC DNA]</scope>
    <source>
        <strain evidence="2 3">FT29W</strain>
    </source>
</reference>
<evidence type="ECO:0000313" key="2">
    <source>
        <dbReference type="EMBL" id="MQA39591.1"/>
    </source>
</evidence>